<feature type="region of interest" description="Disordered" evidence="1">
    <location>
        <begin position="1445"/>
        <end position="1581"/>
    </location>
</feature>
<feature type="compositionally biased region" description="Acidic residues" evidence="1">
    <location>
        <begin position="1513"/>
        <end position="1527"/>
    </location>
</feature>
<evidence type="ECO:0000256" key="2">
    <source>
        <dbReference type="SAM" id="SignalP"/>
    </source>
</evidence>
<feature type="region of interest" description="Disordered" evidence="1">
    <location>
        <begin position="750"/>
        <end position="787"/>
    </location>
</feature>
<organism evidence="3">
    <name type="scientific">Sipha flava</name>
    <name type="common">yellow sugarcane aphid</name>
    <dbReference type="NCBI Taxonomy" id="143950"/>
    <lineage>
        <taxon>Eukaryota</taxon>
        <taxon>Metazoa</taxon>
        <taxon>Ecdysozoa</taxon>
        <taxon>Arthropoda</taxon>
        <taxon>Hexapoda</taxon>
        <taxon>Insecta</taxon>
        <taxon>Pterygota</taxon>
        <taxon>Neoptera</taxon>
        <taxon>Paraneoptera</taxon>
        <taxon>Hemiptera</taxon>
        <taxon>Sternorrhyncha</taxon>
        <taxon>Aphidomorpha</taxon>
        <taxon>Aphidoidea</taxon>
        <taxon>Aphididae</taxon>
        <taxon>Sipha</taxon>
    </lineage>
</organism>
<evidence type="ECO:0000313" key="3">
    <source>
        <dbReference type="EMBL" id="MBY71940.1"/>
    </source>
</evidence>
<feature type="compositionally biased region" description="Polar residues" evidence="1">
    <location>
        <begin position="750"/>
        <end position="759"/>
    </location>
</feature>
<dbReference type="EMBL" id="GGMS01002737">
    <property type="protein sequence ID" value="MBY71940.1"/>
    <property type="molecule type" value="Transcribed_RNA"/>
</dbReference>
<feature type="compositionally biased region" description="Acidic residues" evidence="1">
    <location>
        <begin position="1535"/>
        <end position="1549"/>
    </location>
</feature>
<dbReference type="GeneID" id="112693552"/>
<feature type="compositionally biased region" description="Acidic residues" evidence="1">
    <location>
        <begin position="1487"/>
        <end position="1500"/>
    </location>
</feature>
<feature type="compositionally biased region" description="Basic residues" evidence="1">
    <location>
        <begin position="1465"/>
        <end position="1476"/>
    </location>
</feature>
<reference evidence="3" key="1">
    <citation type="submission" date="2018-04" db="EMBL/GenBank/DDBJ databases">
        <title>Transcriptome assembly of Sipha flava.</title>
        <authorList>
            <person name="Scully E.D."/>
            <person name="Geib S.M."/>
            <person name="Palmer N.A."/>
            <person name="Koch K."/>
            <person name="Bradshaw J."/>
            <person name="Heng-Moss T."/>
            <person name="Sarath G."/>
        </authorList>
    </citation>
    <scope>NUCLEOTIDE SEQUENCE</scope>
</reference>
<feature type="compositionally biased region" description="Polar residues" evidence="1">
    <location>
        <begin position="210"/>
        <end position="224"/>
    </location>
</feature>
<proteinExistence type="predicted"/>
<feature type="chain" id="PRO_5044578998" evidence="2">
    <location>
        <begin position="18"/>
        <end position="1581"/>
    </location>
</feature>
<evidence type="ECO:0000313" key="5">
    <source>
        <dbReference type="RefSeq" id="XP_025424452.1"/>
    </source>
</evidence>
<evidence type="ECO:0000313" key="4">
    <source>
        <dbReference type="Proteomes" id="UP000694846"/>
    </source>
</evidence>
<evidence type="ECO:0000256" key="1">
    <source>
        <dbReference type="SAM" id="MobiDB-lite"/>
    </source>
</evidence>
<feature type="region of interest" description="Disordered" evidence="1">
    <location>
        <begin position="195"/>
        <end position="224"/>
    </location>
</feature>
<feature type="region of interest" description="Disordered" evidence="1">
    <location>
        <begin position="390"/>
        <end position="423"/>
    </location>
</feature>
<name>A0A2S2Q2P4_9HEMI</name>
<feature type="compositionally biased region" description="Basic and acidic residues" evidence="1">
    <location>
        <begin position="1002"/>
        <end position="1011"/>
    </location>
</feature>
<dbReference type="OrthoDB" id="6631487at2759"/>
<feature type="signal peptide" evidence="2">
    <location>
        <begin position="1"/>
        <end position="17"/>
    </location>
</feature>
<feature type="compositionally biased region" description="Basic and acidic residues" evidence="1">
    <location>
        <begin position="1445"/>
        <end position="1463"/>
    </location>
</feature>
<feature type="region of interest" description="Disordered" evidence="1">
    <location>
        <begin position="479"/>
        <end position="514"/>
    </location>
</feature>
<feature type="region of interest" description="Disordered" evidence="1">
    <location>
        <begin position="282"/>
        <end position="313"/>
    </location>
</feature>
<accession>A0A2S2Q2P4</accession>
<dbReference type="RefSeq" id="XP_025424452.1">
    <property type="nucleotide sequence ID" value="XM_025568667.1"/>
</dbReference>
<gene>
    <name evidence="5" type="primary">LOC112693552</name>
    <name evidence="3" type="ORF">g.111585</name>
</gene>
<feature type="compositionally biased region" description="Basic and acidic residues" evidence="1">
    <location>
        <begin position="197"/>
        <end position="209"/>
    </location>
</feature>
<sequence>MLLIRLVLCVICPVALSSNVHTVLPESYDNKPHDGDEYGVRNYVSEHELPKDVPTRVQIVGDLGTPPPSVKLDFVPQQTYVQVRRYDAVKRLPQEAAMEEAATSEEVANAPRLREVVTHKKTQEVYEEQGYEDAAYDHGGSKKLKVEEEVKDNQSIEFLGPNNSSLYTEETKDSVASIAPSGRGTWSRFKTTTGKKTRYEDDGDKRKVTVNDSNPISEKSSGNYTKFDGGKTIVVQNFTEVEKRDGKKEGAESRRVSSVSKTKDNVEPTTYRPIMRYDNLRHTTTKQIKNEQKVNRTRTRPRKRQENNTQKPQVLYEKNTQTDAIASYDNSPWIPISPPTNYKNLQPEIKKPVKSKMNSELYEQNGHTTKYGYTINHDTPYQYIFPTDLLAPESSNKPSRKLRPKLQNSDVNDDNPKSPLHSNYEFIPQTNYDGSAINPKFKKIKSPVETLSHDSIHLPSNNKYKESTTPLKIEVTHSIKHDGSATNQRQKNKPVSSGPLESYKSNLKSEPYREQKYKSHRDVEIGLGNFGNVGPRFTTTSIQNFNPTKSYDAPFITRLKKNNYNVDSRGDPSLHIYPKYEVYPNYQNVKHPIRDDNHYVQRPPSNTNKGHFNSELNESPPRIIKHESARLTEYSKFNNRPNIVHKQPVETTESWENHSNTRDQTTQLLADNFPKLNKVESFPKFEINKRPESTGTTSTNPSSIYRLIPYEKSVKMNNPYSYVYHDDHFPSGSRYSGVKVEATTQSPKLNNKSVYWNNNRHPHLPKDSIKNMSEGHRGRDKSEDENTRHVENLTLAHFSGLHKSGSYRPLPLEYNERVNNLAKLLNDNYPRRTRRDLELINIASSGTTTEIPIDTVVYSHYKNAPKESAIRYATNPLLTPRKTAGGMEFYASTDNVQCNEISAPTNILPERTDDGEWKGEPSNNTVRVNALGDKIGCFKTKFFGSDPLDNPIFKEKDVGFPEVLFSVKKPSEKKEDKMQPGKPHVHWNFADELISPHWFPNNDKRNRRSENKSLPANHKKNDMESIIPEPIILTFPTKSSAVVSTNDSKINVEENDSEVSSNDEHILKYSIQHPIPTKTESTIQEHHFTDNKILGLFPPPQITKTQKKYQKLKKPRVKKILKKVKINEESNEPDLLDVLNPITSFFIDDDDVLVAPIVHNFFNIKMTPSDKLKTTTVVDKNSGERVKRYQSQNYRRTKRNMKGVDLQKPKQRKLSISADTNVSISSSTARIRMYTPKNGTSFRDKRDHISVNVDVRRKEPRYYYHTERPRVRVKRVVHNPPFHSRSSQVFSSKYLVTDQEKSESLPEEINVAFSTTPKYETTPKFLPAIAFGDSKTKIINYNDSVANSTNEVQRSQLDKKGSLIYVINPDTGHGKWMQVIKVKNEEDTKTDLINGPVYLEKKVKDGVAEESIGKFGFKGSSTKDLFKNVFSPTVNHRFKFKFPSKEPVKAVPTEEPKKPDCPKILRPRKKEKRRRITTTTTTTTEIPVEEEVDERPEEQSGEAVEYENVSPQEDGEEGEPEGEEEPVEQPQYQQESEESPQNAEDEDQDIHESKRKKPYSMVKKPEFSGYYFGSRDNKKIM</sequence>
<reference evidence="5" key="2">
    <citation type="submission" date="2025-04" db="UniProtKB">
        <authorList>
            <consortium name="RefSeq"/>
        </authorList>
    </citation>
    <scope>IDENTIFICATION</scope>
    <source>
        <tissue evidence="5">Whole body</tissue>
    </source>
</reference>
<feature type="region of interest" description="Disordered" evidence="1">
    <location>
        <begin position="998"/>
        <end position="1020"/>
    </location>
</feature>
<feature type="compositionally biased region" description="Polar residues" evidence="1">
    <location>
        <begin position="484"/>
        <end position="495"/>
    </location>
</feature>
<keyword evidence="4" id="KW-1185">Reference proteome</keyword>
<feature type="region of interest" description="Disordered" evidence="1">
    <location>
        <begin position="242"/>
        <end position="266"/>
    </location>
</feature>
<feature type="compositionally biased region" description="Basic and acidic residues" evidence="1">
    <location>
        <begin position="764"/>
        <end position="787"/>
    </location>
</feature>
<keyword evidence="2" id="KW-0732">Signal</keyword>
<protein>
    <submittedName>
        <fullName evidence="5">Uncharacterized protein LOC112693552</fullName>
    </submittedName>
</protein>
<feature type="compositionally biased region" description="Low complexity" evidence="1">
    <location>
        <begin position="1477"/>
        <end position="1486"/>
    </location>
</feature>
<dbReference type="Proteomes" id="UP000694846">
    <property type="component" value="Unplaced"/>
</dbReference>